<dbReference type="InterPro" id="IPR029082">
    <property type="entry name" value="Imm35"/>
</dbReference>
<feature type="domain" description="Tox-PL" evidence="2">
    <location>
        <begin position="201"/>
        <end position="303"/>
    </location>
</feature>
<dbReference type="AlphaFoldDB" id="A0A5P2DSE1"/>
<gene>
    <name evidence="3" type="ORF">DEJ51_16825</name>
</gene>
<dbReference type="Proteomes" id="UP000324101">
    <property type="component" value="Chromosome"/>
</dbReference>
<dbReference type="Pfam" id="PF15567">
    <property type="entry name" value="Imm35"/>
    <property type="match status" value="1"/>
</dbReference>
<sequence>MLTLNEALEAARARLEQAFASEPWTIVLKPELTQEHELAWVVRYDTQESIDAGDPMVGPFNKLVIVPKDGSRVDFPPTHLPLDEYLAYVRHGGWQRAGLAKTSKAEPWQTALEWLLSTYSGLVELVGTDPVAEDAGTWLFACRTIEQPGYPRTPMLAASLVVPKDYGEPFHPASNDPWGDAAAYTRDPVERDPQTQARRLNARGCVVTTAAAIAGSPSSPLPWQPVHEAPGWWELLLRRYFPAARELRCVSWDEVITRAQETGPDTQGVVWVRRVIGGTEVSGHLLYVHNNNGQVAFLDGMTGGLARLDQVGVLQLVFARVEPGAEDAAAAPDLATARHKAERWLKRTYAEPVELVEPAAEDETARGWLFACQTTAALRTGDWRRGMLDAAVVVPKGPQEPFPLPNSDPWGFLAAWDLDQPAGPTPVPDKADWFTSTMAELGPVLSVSEYPTVIAAVEGLAALPAGGRALVWVRRLDARGRESTGLLLAGLHSESGMVGLIDSAAQELRDLDGFRESGVRVVRYR</sequence>
<dbReference type="Pfam" id="PF15644">
    <property type="entry name" value="Gln_amidase"/>
    <property type="match status" value="1"/>
</dbReference>
<evidence type="ECO:0000313" key="3">
    <source>
        <dbReference type="EMBL" id="QES55629.1"/>
    </source>
</evidence>
<dbReference type="InterPro" id="IPR028908">
    <property type="entry name" value="Tox-PL_dom"/>
</dbReference>
<evidence type="ECO:0000313" key="4">
    <source>
        <dbReference type="Proteomes" id="UP000324101"/>
    </source>
</evidence>
<evidence type="ECO:0000259" key="2">
    <source>
        <dbReference type="Pfam" id="PF15644"/>
    </source>
</evidence>
<organism evidence="3 4">
    <name type="scientific">Streptomyces venezuelae</name>
    <dbReference type="NCBI Taxonomy" id="54571"/>
    <lineage>
        <taxon>Bacteria</taxon>
        <taxon>Bacillati</taxon>
        <taxon>Actinomycetota</taxon>
        <taxon>Actinomycetes</taxon>
        <taxon>Kitasatosporales</taxon>
        <taxon>Streptomycetaceae</taxon>
        <taxon>Streptomyces</taxon>
    </lineage>
</organism>
<reference evidence="3 4" key="1">
    <citation type="submission" date="2018-05" db="EMBL/GenBank/DDBJ databases">
        <title>Streptomyces venezuelae.</title>
        <authorList>
            <person name="Kim W."/>
            <person name="Lee N."/>
            <person name="Cho B.-K."/>
        </authorList>
    </citation>
    <scope>NUCLEOTIDE SEQUENCE [LARGE SCALE GENOMIC DNA]</scope>
    <source>
        <strain evidence="3 4">ATCC 21018</strain>
    </source>
</reference>
<proteinExistence type="predicted"/>
<evidence type="ECO:0008006" key="5">
    <source>
        <dbReference type="Google" id="ProtNLM"/>
    </source>
</evidence>
<name>A0A5P2DSE1_STRVZ</name>
<accession>A0A5P2DSE1</accession>
<protein>
    <recommendedName>
        <fullName evidence="5">Tox-PL domain-containing protein</fullName>
    </recommendedName>
</protein>
<dbReference type="RefSeq" id="WP_150258296.1">
    <property type="nucleotide sequence ID" value="NZ_CP029189.1"/>
</dbReference>
<dbReference type="OrthoDB" id="3681146at2"/>
<evidence type="ECO:0000259" key="1">
    <source>
        <dbReference type="Pfam" id="PF15567"/>
    </source>
</evidence>
<dbReference type="EMBL" id="CP029189">
    <property type="protein sequence ID" value="QES55629.1"/>
    <property type="molecule type" value="Genomic_DNA"/>
</dbReference>
<feature type="domain" description="Immunity protein 35" evidence="1">
    <location>
        <begin position="336"/>
        <end position="417"/>
    </location>
</feature>